<dbReference type="OrthoDB" id="4132046at2759"/>
<sequence length="262" mass="28003">MRPSTALFALAASSSTVLARPGAWQYTTDLEIIVSLSNADKGLGSRTGFLQGQRQEQPPDNSKGPFKTVNILVGKNVKNKDIRCKLIAPGGQTIKARRGEKNIDQTFGDGLKGEWAFLEDSEVESIICDPTFKKGDGSGNGGNDGGNAGGAANTVVRVVLSDQATETGVAFELDATKRDELTIKPSTIFSAIEIQAPDDVKDKLRCQIEDHAGKFIVAKRGKNVDTTFSDAKKGAWMFKDPERTKVAKITCDPAFVANPIGA</sequence>
<protein>
    <recommendedName>
        <fullName evidence="5">Ubiquitin 3 binding protein But2 C-terminal domain-containing protein</fullName>
    </recommendedName>
</protein>
<evidence type="ECO:0000313" key="4">
    <source>
        <dbReference type="Proteomes" id="UP000800036"/>
    </source>
</evidence>
<organism evidence="3 4">
    <name type="scientific">Bimuria novae-zelandiae CBS 107.79</name>
    <dbReference type="NCBI Taxonomy" id="1447943"/>
    <lineage>
        <taxon>Eukaryota</taxon>
        <taxon>Fungi</taxon>
        <taxon>Dikarya</taxon>
        <taxon>Ascomycota</taxon>
        <taxon>Pezizomycotina</taxon>
        <taxon>Dothideomycetes</taxon>
        <taxon>Pleosporomycetidae</taxon>
        <taxon>Pleosporales</taxon>
        <taxon>Massarineae</taxon>
        <taxon>Didymosphaeriaceae</taxon>
        <taxon>Bimuria</taxon>
    </lineage>
</organism>
<feature type="signal peptide" evidence="2">
    <location>
        <begin position="1"/>
        <end position="19"/>
    </location>
</feature>
<proteinExistence type="predicted"/>
<dbReference type="EMBL" id="ML976656">
    <property type="protein sequence ID" value="KAF1980375.1"/>
    <property type="molecule type" value="Genomic_DNA"/>
</dbReference>
<feature type="chain" id="PRO_5025630370" description="Ubiquitin 3 binding protein But2 C-terminal domain-containing protein" evidence="2">
    <location>
        <begin position="20"/>
        <end position="262"/>
    </location>
</feature>
<feature type="compositionally biased region" description="Polar residues" evidence="1">
    <location>
        <begin position="48"/>
        <end position="60"/>
    </location>
</feature>
<evidence type="ECO:0000313" key="3">
    <source>
        <dbReference type="EMBL" id="KAF1980375.1"/>
    </source>
</evidence>
<evidence type="ECO:0000256" key="1">
    <source>
        <dbReference type="SAM" id="MobiDB-lite"/>
    </source>
</evidence>
<keyword evidence="4" id="KW-1185">Reference proteome</keyword>
<dbReference type="Proteomes" id="UP000800036">
    <property type="component" value="Unassembled WGS sequence"/>
</dbReference>
<keyword evidence="2" id="KW-0732">Signal</keyword>
<dbReference type="AlphaFoldDB" id="A0A6A5VTZ6"/>
<evidence type="ECO:0008006" key="5">
    <source>
        <dbReference type="Google" id="ProtNLM"/>
    </source>
</evidence>
<name>A0A6A5VTZ6_9PLEO</name>
<feature type="region of interest" description="Disordered" evidence="1">
    <location>
        <begin position="45"/>
        <end position="66"/>
    </location>
</feature>
<reference evidence="3" key="1">
    <citation type="journal article" date="2020" name="Stud. Mycol.">
        <title>101 Dothideomycetes genomes: a test case for predicting lifestyles and emergence of pathogens.</title>
        <authorList>
            <person name="Haridas S."/>
            <person name="Albert R."/>
            <person name="Binder M."/>
            <person name="Bloem J."/>
            <person name="Labutti K."/>
            <person name="Salamov A."/>
            <person name="Andreopoulos B."/>
            <person name="Baker S."/>
            <person name="Barry K."/>
            <person name="Bills G."/>
            <person name="Bluhm B."/>
            <person name="Cannon C."/>
            <person name="Castanera R."/>
            <person name="Culley D."/>
            <person name="Daum C."/>
            <person name="Ezra D."/>
            <person name="Gonzalez J."/>
            <person name="Henrissat B."/>
            <person name="Kuo A."/>
            <person name="Liang C."/>
            <person name="Lipzen A."/>
            <person name="Lutzoni F."/>
            <person name="Magnuson J."/>
            <person name="Mondo S."/>
            <person name="Nolan M."/>
            <person name="Ohm R."/>
            <person name="Pangilinan J."/>
            <person name="Park H.-J."/>
            <person name="Ramirez L."/>
            <person name="Alfaro M."/>
            <person name="Sun H."/>
            <person name="Tritt A."/>
            <person name="Yoshinaga Y."/>
            <person name="Zwiers L.-H."/>
            <person name="Turgeon B."/>
            <person name="Goodwin S."/>
            <person name="Spatafora J."/>
            <person name="Crous P."/>
            <person name="Grigoriev I."/>
        </authorList>
    </citation>
    <scope>NUCLEOTIDE SEQUENCE</scope>
    <source>
        <strain evidence="3">CBS 107.79</strain>
    </source>
</reference>
<evidence type="ECO:0000256" key="2">
    <source>
        <dbReference type="SAM" id="SignalP"/>
    </source>
</evidence>
<gene>
    <name evidence="3" type="ORF">BU23DRAFT_594607</name>
</gene>
<accession>A0A6A5VTZ6</accession>